<keyword evidence="2" id="KW-1185">Reference proteome</keyword>
<comment type="caution">
    <text evidence="1">The sequence shown here is derived from an EMBL/GenBank/DDBJ whole genome shotgun (WGS) entry which is preliminary data.</text>
</comment>
<dbReference type="Proteomes" id="UP000596827">
    <property type="component" value="Unassembled WGS sequence"/>
</dbReference>
<name>A0A923M6M3_9BURK</name>
<protein>
    <submittedName>
        <fullName evidence="1">DUF4089 domain-containing protein</fullName>
    </submittedName>
</protein>
<dbReference type="RefSeq" id="WP_187080115.1">
    <property type="nucleotide sequence ID" value="NZ_JACORU010000001.1"/>
</dbReference>
<evidence type="ECO:0000313" key="1">
    <source>
        <dbReference type="EMBL" id="MBC5763679.1"/>
    </source>
</evidence>
<reference evidence="1" key="1">
    <citation type="submission" date="2020-08" db="EMBL/GenBank/DDBJ databases">
        <title>Ramlibacter sp. GTP1 16S ribosomal RNA gene genome sequencing and assembly.</title>
        <authorList>
            <person name="Kang M."/>
        </authorList>
    </citation>
    <scope>NUCLEOTIDE SEQUENCE</scope>
    <source>
        <strain evidence="1">GTP1</strain>
    </source>
</reference>
<dbReference type="EMBL" id="JACORU010000001">
    <property type="protein sequence ID" value="MBC5763679.1"/>
    <property type="molecule type" value="Genomic_DNA"/>
</dbReference>
<proteinExistence type="predicted"/>
<sequence length="69" mass="7455">MEENDVLAYVRAAAQALQLPLDDERAKAVALHFGRTVGIARVLDNAPLAPESELAEIYRPAPFPPEDAA</sequence>
<accession>A0A923M6M3</accession>
<evidence type="ECO:0000313" key="2">
    <source>
        <dbReference type="Proteomes" id="UP000596827"/>
    </source>
</evidence>
<gene>
    <name evidence="1" type="ORF">H8R02_04410</name>
</gene>
<organism evidence="1 2">
    <name type="scientific">Ramlibacter albus</name>
    <dbReference type="NCBI Taxonomy" id="2079448"/>
    <lineage>
        <taxon>Bacteria</taxon>
        <taxon>Pseudomonadati</taxon>
        <taxon>Pseudomonadota</taxon>
        <taxon>Betaproteobacteria</taxon>
        <taxon>Burkholderiales</taxon>
        <taxon>Comamonadaceae</taxon>
        <taxon>Ramlibacter</taxon>
    </lineage>
</organism>
<dbReference type="AlphaFoldDB" id="A0A923M6M3"/>
<dbReference type="Pfam" id="PF13318">
    <property type="entry name" value="AtzG-like"/>
    <property type="match status" value="1"/>
</dbReference>
<dbReference type="InterPro" id="IPR025148">
    <property type="entry name" value="AtzG-like"/>
</dbReference>